<evidence type="ECO:0000259" key="8">
    <source>
        <dbReference type="Pfam" id="PF17763"/>
    </source>
</evidence>
<dbReference type="InterPro" id="IPR027474">
    <property type="entry name" value="L-asparaginase_N"/>
</dbReference>
<dbReference type="InterPro" id="IPR004550">
    <property type="entry name" value="AsnASE_II"/>
</dbReference>
<evidence type="ECO:0000256" key="4">
    <source>
        <dbReference type="PROSITE-ProRule" id="PRU10099"/>
    </source>
</evidence>
<evidence type="ECO:0000313" key="9">
    <source>
        <dbReference type="EMBL" id="WNC12310.1"/>
    </source>
</evidence>
<dbReference type="CDD" id="cd08964">
    <property type="entry name" value="L-asparaginase_II"/>
    <property type="match status" value="1"/>
</dbReference>
<sequence>MKQKWLFLLIATGMAFCYSTNGSLVRVHAEETAVKKNLPHVMVLATGGTIASTAESNTDSSNYQVTNGVNELINAVPEVKNIATVTGEQVINVSSQDISDDDRLALGKRVNELLAKDDVNGVVVTHGTETLEQTAYFLNLVVKSDKPVVLVGSMRPASAISTDGPINFYNAVKVAGDRQSQGKGVLIVLNDRIGSARFISKTSNWTTDSFKSLEQGFLGDIVGGKVRFYQQPLTKHTYQTEFDIANLAMLPKVDILAESYGSNDLALLNAAIQSGAKGVVLGGWAASSADEKMGNLRGVVLVKSFYQATGQTLYEQDSFVESNSLNPQKARILLQLALTKTTDPKKIQQYFNEY</sequence>
<dbReference type="PROSITE" id="PS00144">
    <property type="entry name" value="ASN_GLN_ASE_1"/>
    <property type="match status" value="1"/>
</dbReference>
<dbReference type="PIRSF" id="PIRSF500176">
    <property type="entry name" value="L_ASNase"/>
    <property type="match status" value="1"/>
</dbReference>
<dbReference type="InterPro" id="IPR036152">
    <property type="entry name" value="Asp/glu_Ase-like_sf"/>
</dbReference>
<gene>
    <name evidence="9" type="ORF">RGB73_16355</name>
</gene>
<dbReference type="Gene3D" id="3.40.50.1170">
    <property type="entry name" value="L-asparaginase, N-terminal domain"/>
    <property type="match status" value="1"/>
</dbReference>
<organism evidence="9 10">
    <name type="scientific">Brevibacillus brevis</name>
    <name type="common">Bacillus brevis</name>
    <dbReference type="NCBI Taxonomy" id="1393"/>
    <lineage>
        <taxon>Bacteria</taxon>
        <taxon>Bacillati</taxon>
        <taxon>Bacillota</taxon>
        <taxon>Bacilli</taxon>
        <taxon>Bacillales</taxon>
        <taxon>Paenibacillaceae</taxon>
        <taxon>Brevibacillus</taxon>
    </lineage>
</organism>
<dbReference type="EMBL" id="CP134050">
    <property type="protein sequence ID" value="WNC12310.1"/>
    <property type="molecule type" value="Genomic_DNA"/>
</dbReference>
<dbReference type="InterPro" id="IPR020827">
    <property type="entry name" value="Asparaginase/glutaminase_AS1"/>
</dbReference>
<dbReference type="Gene3D" id="3.40.50.40">
    <property type="match status" value="1"/>
</dbReference>
<evidence type="ECO:0000256" key="6">
    <source>
        <dbReference type="SAM" id="SignalP"/>
    </source>
</evidence>
<dbReference type="InterPro" id="IPR027473">
    <property type="entry name" value="L-asparaginase_C"/>
</dbReference>
<evidence type="ECO:0000256" key="1">
    <source>
        <dbReference type="ARBA" id="ARBA00010518"/>
    </source>
</evidence>
<proteinExistence type="inferred from homology"/>
<keyword evidence="6" id="KW-0732">Signal</keyword>
<keyword evidence="10" id="KW-1185">Reference proteome</keyword>
<accession>A0ABY9SWX1</accession>
<dbReference type="GO" id="GO:0004067">
    <property type="term" value="F:asparaginase activity"/>
    <property type="evidence" value="ECO:0007669"/>
    <property type="project" value="UniProtKB-EC"/>
</dbReference>
<dbReference type="InterPro" id="IPR040919">
    <property type="entry name" value="Asparaginase_C"/>
</dbReference>
<dbReference type="EC" id="3.5.1.1" evidence="2"/>
<dbReference type="SUPFAM" id="SSF53774">
    <property type="entry name" value="Glutaminase/Asparaginase"/>
    <property type="match status" value="1"/>
</dbReference>
<dbReference type="RefSeq" id="WP_310763616.1">
    <property type="nucleotide sequence ID" value="NZ_CP134050.1"/>
</dbReference>
<name>A0ABY9SWX1_BREBE</name>
<evidence type="ECO:0000256" key="3">
    <source>
        <dbReference type="ARBA" id="ARBA00022801"/>
    </source>
</evidence>
<feature type="signal peptide" evidence="6">
    <location>
        <begin position="1"/>
        <end position="17"/>
    </location>
</feature>
<feature type="domain" description="Asparaginase/glutaminase C-terminal" evidence="8">
    <location>
        <begin position="253"/>
        <end position="351"/>
    </location>
</feature>
<feature type="domain" description="L-asparaginase N-terminal" evidence="7">
    <location>
        <begin position="40"/>
        <end position="232"/>
    </location>
</feature>
<reference evidence="9 10" key="1">
    <citation type="submission" date="2023-09" db="EMBL/GenBank/DDBJ databases">
        <title>Complete Genome and Methylome dissection of Bacillus brevis NEB573 original source of BbsI restriction endonuclease.</title>
        <authorList>
            <person name="Fomenkov A."/>
            <person name="Roberts R.D."/>
        </authorList>
    </citation>
    <scope>NUCLEOTIDE SEQUENCE [LARGE SCALE GENOMIC DNA]</scope>
    <source>
        <strain evidence="9 10">NEB573</strain>
    </source>
</reference>
<dbReference type="Pfam" id="PF17763">
    <property type="entry name" value="Asparaginase_C"/>
    <property type="match status" value="1"/>
</dbReference>
<dbReference type="InterPro" id="IPR037152">
    <property type="entry name" value="L-asparaginase_N_sf"/>
</dbReference>
<dbReference type="InterPro" id="IPR006034">
    <property type="entry name" value="Asparaginase/glutaminase-like"/>
</dbReference>
<evidence type="ECO:0000259" key="7">
    <source>
        <dbReference type="Pfam" id="PF00710"/>
    </source>
</evidence>
<evidence type="ECO:0000256" key="5">
    <source>
        <dbReference type="RuleBase" id="RU004456"/>
    </source>
</evidence>
<evidence type="ECO:0000313" key="10">
    <source>
        <dbReference type="Proteomes" id="UP001256827"/>
    </source>
</evidence>
<dbReference type="Pfam" id="PF00710">
    <property type="entry name" value="Asparaginase"/>
    <property type="match status" value="1"/>
</dbReference>
<dbReference type="PANTHER" id="PTHR11707:SF28">
    <property type="entry name" value="60 KDA LYSOPHOSPHOLIPASE"/>
    <property type="match status" value="1"/>
</dbReference>
<keyword evidence="3 9" id="KW-0378">Hydrolase</keyword>
<dbReference type="NCBIfam" id="TIGR00520">
    <property type="entry name" value="asnASE_II"/>
    <property type="match status" value="1"/>
</dbReference>
<dbReference type="PIRSF" id="PIRSF001220">
    <property type="entry name" value="L-ASNase_gatD"/>
    <property type="match status" value="1"/>
</dbReference>
<evidence type="ECO:0000256" key="2">
    <source>
        <dbReference type="ARBA" id="ARBA00012920"/>
    </source>
</evidence>
<comment type="similarity">
    <text evidence="1 5">Belongs to the asparaginase 1 family.</text>
</comment>
<dbReference type="Proteomes" id="UP001256827">
    <property type="component" value="Chromosome"/>
</dbReference>
<dbReference type="SMART" id="SM00870">
    <property type="entry name" value="Asparaginase"/>
    <property type="match status" value="1"/>
</dbReference>
<protein>
    <recommendedName>
        <fullName evidence="2">asparaginase</fullName>
        <ecNumber evidence="2">3.5.1.1</ecNumber>
    </recommendedName>
</protein>
<dbReference type="PROSITE" id="PS51732">
    <property type="entry name" value="ASN_GLN_ASE_3"/>
    <property type="match status" value="1"/>
</dbReference>
<feature type="chain" id="PRO_5045937761" description="asparaginase" evidence="6">
    <location>
        <begin position="18"/>
        <end position="354"/>
    </location>
</feature>
<feature type="active site" evidence="4">
    <location>
        <position position="49"/>
    </location>
</feature>
<dbReference type="PANTHER" id="PTHR11707">
    <property type="entry name" value="L-ASPARAGINASE"/>
    <property type="match status" value="1"/>
</dbReference>
<dbReference type="PRINTS" id="PR00139">
    <property type="entry name" value="ASNGLNASE"/>
</dbReference>